<dbReference type="EMBL" id="UPHU01000001">
    <property type="protein sequence ID" value="VBA51855.1"/>
    <property type="molecule type" value="Genomic_DNA"/>
</dbReference>
<dbReference type="InterPro" id="IPR045851">
    <property type="entry name" value="AMP-bd_C_sf"/>
</dbReference>
<keyword evidence="7" id="KW-1185">Reference proteome</keyword>
<dbReference type="RefSeq" id="WP_099187411.1">
    <property type="nucleotide sequence ID" value="NZ_JAIENV010000226.1"/>
</dbReference>
<dbReference type="InterPro" id="IPR036291">
    <property type="entry name" value="NAD(P)-bd_dom_sf"/>
</dbReference>
<dbReference type="Gene3D" id="1.10.1200.10">
    <property type="entry name" value="ACP-like"/>
    <property type="match status" value="1"/>
</dbReference>
<evidence type="ECO:0000259" key="5">
    <source>
        <dbReference type="PROSITE" id="PS50075"/>
    </source>
</evidence>
<feature type="region of interest" description="Disordered" evidence="4">
    <location>
        <begin position="139"/>
        <end position="158"/>
    </location>
</feature>
<evidence type="ECO:0000313" key="6">
    <source>
        <dbReference type="EMBL" id="VBA51855.1"/>
    </source>
</evidence>
<dbReference type="GO" id="GO:0006633">
    <property type="term" value="P:fatty acid biosynthetic process"/>
    <property type="evidence" value="ECO:0007669"/>
    <property type="project" value="TreeGrafter"/>
</dbReference>
<keyword evidence="2" id="KW-0596">Phosphopantetheine</keyword>
<accession>A0A498QT98</accession>
<dbReference type="PANTHER" id="PTHR22754">
    <property type="entry name" value="DISCO-INTERACTING PROTEIN 2 DIP2 -RELATED"/>
    <property type="match status" value="1"/>
</dbReference>
<evidence type="ECO:0000313" key="7">
    <source>
        <dbReference type="Proteomes" id="UP000268285"/>
    </source>
</evidence>
<keyword evidence="3" id="KW-0597">Phosphoprotein</keyword>
<dbReference type="SUPFAM" id="SSF56801">
    <property type="entry name" value="Acetyl-CoA synthetase-like"/>
    <property type="match status" value="1"/>
</dbReference>
<dbReference type="InterPro" id="IPR057326">
    <property type="entry name" value="KR_dom"/>
</dbReference>
<dbReference type="Gene3D" id="3.40.50.720">
    <property type="entry name" value="NAD(P)-binding Rossmann-like Domain"/>
    <property type="match status" value="1"/>
</dbReference>
<dbReference type="GO" id="GO:0005886">
    <property type="term" value="C:plasma membrane"/>
    <property type="evidence" value="ECO:0007669"/>
    <property type="project" value="TreeGrafter"/>
</dbReference>
<evidence type="ECO:0000256" key="4">
    <source>
        <dbReference type="SAM" id="MobiDB-lite"/>
    </source>
</evidence>
<dbReference type="GO" id="GO:0031177">
    <property type="term" value="F:phosphopantetheine binding"/>
    <property type="evidence" value="ECO:0007669"/>
    <property type="project" value="InterPro"/>
</dbReference>
<proteinExistence type="inferred from homology"/>
<dbReference type="InterPro" id="IPR000873">
    <property type="entry name" value="AMP-dep_synth/lig_dom"/>
</dbReference>
<protein>
    <submittedName>
        <fullName evidence="6">Polyketide synthase PksJ</fullName>
    </submittedName>
</protein>
<dbReference type="GO" id="GO:0070566">
    <property type="term" value="F:adenylyltransferase activity"/>
    <property type="evidence" value="ECO:0007669"/>
    <property type="project" value="TreeGrafter"/>
</dbReference>
<dbReference type="Pfam" id="PF08659">
    <property type="entry name" value="KR"/>
    <property type="match status" value="1"/>
</dbReference>
<dbReference type="SUPFAM" id="SSF47336">
    <property type="entry name" value="ACP-like"/>
    <property type="match status" value="1"/>
</dbReference>
<comment type="similarity">
    <text evidence="1">Belongs to the ATP-dependent AMP-binding enzyme family.</text>
</comment>
<evidence type="ECO:0000256" key="1">
    <source>
        <dbReference type="ARBA" id="ARBA00006432"/>
    </source>
</evidence>
<feature type="domain" description="Carrier" evidence="5">
    <location>
        <begin position="1182"/>
        <end position="1257"/>
    </location>
</feature>
<dbReference type="SMART" id="SM00822">
    <property type="entry name" value="PKS_KR"/>
    <property type="match status" value="1"/>
</dbReference>
<evidence type="ECO:0000256" key="2">
    <source>
        <dbReference type="ARBA" id="ARBA00022450"/>
    </source>
</evidence>
<gene>
    <name evidence="6" type="primary">pksJ_1</name>
    <name evidence="6" type="ORF">LAUMK142_03281</name>
</gene>
<dbReference type="Pfam" id="PF00501">
    <property type="entry name" value="AMP-binding"/>
    <property type="match status" value="1"/>
</dbReference>
<organism evidence="6 7">
    <name type="scientific">Mycobacterium pseudokansasii</name>
    <dbReference type="NCBI Taxonomy" id="2341080"/>
    <lineage>
        <taxon>Bacteria</taxon>
        <taxon>Bacillati</taxon>
        <taxon>Actinomycetota</taxon>
        <taxon>Actinomycetes</taxon>
        <taxon>Mycobacteriales</taxon>
        <taxon>Mycobacteriaceae</taxon>
        <taxon>Mycobacterium</taxon>
    </lineage>
</organism>
<dbReference type="InterPro" id="IPR020806">
    <property type="entry name" value="PKS_PP-bd"/>
</dbReference>
<dbReference type="InterPro" id="IPR013968">
    <property type="entry name" value="PKS_KR"/>
</dbReference>
<dbReference type="InterPro" id="IPR009081">
    <property type="entry name" value="PP-bd_ACP"/>
</dbReference>
<name>A0A498QT98_9MYCO</name>
<evidence type="ECO:0000256" key="3">
    <source>
        <dbReference type="ARBA" id="ARBA00022553"/>
    </source>
</evidence>
<dbReference type="Pfam" id="PF00550">
    <property type="entry name" value="PP-binding"/>
    <property type="match status" value="1"/>
</dbReference>
<reference evidence="6 7" key="1">
    <citation type="submission" date="2018-09" db="EMBL/GenBank/DDBJ databases">
        <authorList>
            <person name="Tagini F."/>
        </authorList>
    </citation>
    <scope>NUCLEOTIDE SEQUENCE [LARGE SCALE GENOMIC DNA]</scope>
    <source>
        <strain evidence="6 7">MK142</strain>
    </source>
</reference>
<feature type="region of interest" description="Disordered" evidence="4">
    <location>
        <begin position="1260"/>
        <end position="1291"/>
    </location>
</feature>
<dbReference type="Gene3D" id="3.30.300.30">
    <property type="match status" value="2"/>
</dbReference>
<sequence>MSIGSLGSDLRADIARILADSPDALDCTVIERSTEAGERRLVAYVVPARPVTSRGIRDAITAAAAPAQVDVVLVSSVPRTADGEADIASLAMLPVLDETTLARTGAAITGRGAAPAVTVAFAPASADGYAGAIGTARRPAQEPIGDQPAAPSILSGGEARSGGPATLGELLVSAAAECPHRDALRLLSRDGRPTVAGYDELLGEAQRVCGGLQQRGLRPGDRVVLACGEPTGFVPGFWGAVLAGLIVVPSPLPDTVEPQAAIRALQTVMSSAAAAVVVTDLTTARNTPGFANIDELCAAPPGSVVTRSPDDLVLGLPTSGSTGTPKIVGQTHRAVLSNAASACAHNGFSAAEISLNWFPLDHVGGLVMFHIRDVWLRCRQVQVPTEVVLREPLTWLELVDRYRVTVTWAPNFAYQLVTARLQALPPDERPAWDLSCLAFILNGGEPVVADQCLDFLTALAPYGLPAGAMHPAWGMSETCSGVVYSAGFAPGVVDRSSAHVPVGQPIPGCTVRVVDDAGAVRPHGEPGQLQVRGPMITAGYLDDDAATAAAVDPDGWLHTGDRAVIGPAGLTIIGRDKDVIIVGGRNITASEVEAVVDTVCGVDPTWSVAFGVREIGAGTEQIAVVFVPLPGHPAAEVAERVRRAVLREFHVSPDPIRSVTRNDVAKTSIGKPKRALIRQRLFGWAPGLGTRPPVVEVLCTPTLESAPRGPALPVLLLGDRGEFTAALAQALQNRGPALSASTFDPADAQDRRRIRSLLAGGAEHVVYVPPAGPPTPDDVAVRCGDLATVLHVMDQSGSRPSRLSVVTPAGCGYGQALAAFAHSAGRDLPWLSVRVIGSAVSPEAVADELSRPEPAEVDLGLPVRRILTTAPAPNPGTAESAIRAGGRYLVTGGLGGVGRHVCEYLLRQFGARLLVVGTSELDCAQPAGPRGGNLLALRELGREMGDVTYLAVDVADAVAMRAAVEVFEQQDGGPIDGVFALAGELVPRSAVQLSAADIDDMLYAKGRGAIAVEGLLAERHRAIEVYFTSVHSLIGAPELAAYAAANRFQDALAARHRDRGRRAWSIAWSRWAGPGMSQDVAGGDLAAEMGLATIDPAAGIDALDAVLRSRPGWYAVGLDTGNRRLAHLAGGLRPLERIEVRIAGPATDLVPAITDAFGVPVAVHMLGQEPAGPPVQAPAAAGDRDSTMAVLAGIWAEMLKLTDVSAEDDFFELGGHSLLVPRLQERVQQLLGVALPAVAVFEYPTLRELAQVIEDRGACEVSSADQSPPPVDDPRANLRRRASLREASGTS</sequence>
<dbReference type="InterPro" id="IPR036736">
    <property type="entry name" value="ACP-like_sf"/>
</dbReference>
<dbReference type="Gene3D" id="3.40.50.12780">
    <property type="entry name" value="N-terminal domain of ligase-like"/>
    <property type="match status" value="1"/>
</dbReference>
<dbReference type="InterPro" id="IPR042099">
    <property type="entry name" value="ANL_N_sf"/>
</dbReference>
<dbReference type="PANTHER" id="PTHR22754:SF32">
    <property type="entry name" value="DISCO-INTERACTING PROTEIN 2"/>
    <property type="match status" value="1"/>
</dbReference>
<dbReference type="SUPFAM" id="SSF51735">
    <property type="entry name" value="NAD(P)-binding Rossmann-fold domains"/>
    <property type="match status" value="1"/>
</dbReference>
<dbReference type="Proteomes" id="UP000268285">
    <property type="component" value="Unassembled WGS sequence"/>
</dbReference>
<dbReference type="PROSITE" id="PS50075">
    <property type="entry name" value="CARRIER"/>
    <property type="match status" value="1"/>
</dbReference>
<dbReference type="SMART" id="SM00823">
    <property type="entry name" value="PKS_PP"/>
    <property type="match status" value="1"/>
</dbReference>
<dbReference type="OrthoDB" id="2472181at2"/>